<feature type="transmembrane region" description="Helical" evidence="1">
    <location>
        <begin position="128"/>
        <end position="147"/>
    </location>
</feature>
<dbReference type="OrthoDB" id="746946at2759"/>
<gene>
    <name evidence="2" type="primary">Vigan.02G017200</name>
    <name evidence="2" type="ORF">VIGAN_02017200</name>
</gene>
<feature type="transmembrane region" description="Helical" evidence="1">
    <location>
        <begin position="25"/>
        <end position="44"/>
    </location>
</feature>
<dbReference type="Proteomes" id="UP000291084">
    <property type="component" value="Chromosome 2"/>
</dbReference>
<evidence type="ECO:0000256" key="1">
    <source>
        <dbReference type="SAM" id="Phobius"/>
    </source>
</evidence>
<protein>
    <submittedName>
        <fullName evidence="2">Uncharacterized protein</fullName>
    </submittedName>
</protein>
<keyword evidence="1" id="KW-1133">Transmembrane helix</keyword>
<organism evidence="2 3">
    <name type="scientific">Vigna angularis var. angularis</name>
    <dbReference type="NCBI Taxonomy" id="157739"/>
    <lineage>
        <taxon>Eukaryota</taxon>
        <taxon>Viridiplantae</taxon>
        <taxon>Streptophyta</taxon>
        <taxon>Embryophyta</taxon>
        <taxon>Tracheophyta</taxon>
        <taxon>Spermatophyta</taxon>
        <taxon>Magnoliopsida</taxon>
        <taxon>eudicotyledons</taxon>
        <taxon>Gunneridae</taxon>
        <taxon>Pentapetalae</taxon>
        <taxon>rosids</taxon>
        <taxon>fabids</taxon>
        <taxon>Fabales</taxon>
        <taxon>Fabaceae</taxon>
        <taxon>Papilionoideae</taxon>
        <taxon>50 kb inversion clade</taxon>
        <taxon>NPAAA clade</taxon>
        <taxon>indigoferoid/millettioid clade</taxon>
        <taxon>Phaseoleae</taxon>
        <taxon>Vigna</taxon>
    </lineage>
</organism>
<evidence type="ECO:0000313" key="2">
    <source>
        <dbReference type="EMBL" id="BAT77585.1"/>
    </source>
</evidence>
<dbReference type="PANTHER" id="PTHR37213">
    <property type="entry name" value="SUBTILISIN-LIKE PROTEASE"/>
    <property type="match status" value="1"/>
</dbReference>
<dbReference type="AlphaFoldDB" id="A0A0S3RAS2"/>
<keyword evidence="1" id="KW-0472">Membrane</keyword>
<keyword evidence="1" id="KW-0812">Transmembrane</keyword>
<dbReference type="PANTHER" id="PTHR37213:SF1">
    <property type="entry name" value="SUBTILISIN-LIKE PROTEASE"/>
    <property type="match status" value="1"/>
</dbReference>
<reference evidence="2 3" key="1">
    <citation type="journal article" date="2015" name="Sci. Rep.">
        <title>The power of single molecule real-time sequencing technology in the de novo assembly of a eukaryotic genome.</title>
        <authorList>
            <person name="Sakai H."/>
            <person name="Naito K."/>
            <person name="Ogiso-Tanaka E."/>
            <person name="Takahashi Y."/>
            <person name="Iseki K."/>
            <person name="Muto C."/>
            <person name="Satou K."/>
            <person name="Teruya K."/>
            <person name="Shiroma A."/>
            <person name="Shimoji M."/>
            <person name="Hirano T."/>
            <person name="Itoh T."/>
            <person name="Kaga A."/>
            <person name="Tomooka N."/>
        </authorList>
    </citation>
    <scope>NUCLEOTIDE SEQUENCE [LARGE SCALE GENOMIC DNA]</scope>
    <source>
        <strain evidence="3">cv. Shumari</strain>
    </source>
</reference>
<accession>A0A0S3RAS2</accession>
<proteinExistence type="predicted"/>
<dbReference type="EMBL" id="AP015035">
    <property type="protein sequence ID" value="BAT77585.1"/>
    <property type="molecule type" value="Genomic_DNA"/>
</dbReference>
<sequence length="151" mass="17025">MASSWRRTLGNARSFVSNSMGGLRGGSNLASWVVAGTLAYYLWIKPSQDLKRQQQEKAALAASEADPYRYVETRKPVPDPQVSVLHHSLCSNFMYSSSAFVMNWVSISTIPGNGFDIRKKKRGQRKQIRGLACEFVAYHILLYSHYIPHSQ</sequence>
<name>A0A0S3RAS2_PHAAN</name>
<keyword evidence="3" id="KW-1185">Reference proteome</keyword>
<evidence type="ECO:0000313" key="3">
    <source>
        <dbReference type="Proteomes" id="UP000291084"/>
    </source>
</evidence>